<keyword evidence="3" id="KW-1185">Reference proteome</keyword>
<dbReference type="Gene3D" id="1.25.40.20">
    <property type="entry name" value="Ankyrin repeat-containing domain"/>
    <property type="match status" value="1"/>
</dbReference>
<evidence type="ECO:0000313" key="3">
    <source>
        <dbReference type="Proteomes" id="UP000800200"/>
    </source>
</evidence>
<dbReference type="InterPro" id="IPR036770">
    <property type="entry name" value="Ankyrin_rpt-contain_sf"/>
</dbReference>
<evidence type="ECO:0000256" key="1">
    <source>
        <dbReference type="PROSITE-ProRule" id="PRU00023"/>
    </source>
</evidence>
<dbReference type="SMART" id="SM00248">
    <property type="entry name" value="ANK"/>
    <property type="match status" value="1"/>
</dbReference>
<dbReference type="AlphaFoldDB" id="A0A6A6DJ75"/>
<dbReference type="SUPFAM" id="SSF48403">
    <property type="entry name" value="Ankyrin repeat"/>
    <property type="match status" value="1"/>
</dbReference>
<proteinExistence type="predicted"/>
<sequence>MTLGVTPLHWAANTGAVGVVKVLLRAGANPLTKDSTGATLAVCAAQSEEYLMRGLDFGGRKEVIKG</sequence>
<dbReference type="OrthoDB" id="341259at2759"/>
<accession>A0A6A6DJ75</accession>
<evidence type="ECO:0000313" key="2">
    <source>
        <dbReference type="EMBL" id="KAF2179521.1"/>
    </source>
</evidence>
<dbReference type="Pfam" id="PF00023">
    <property type="entry name" value="Ank"/>
    <property type="match status" value="1"/>
</dbReference>
<organism evidence="2 3">
    <name type="scientific">Zopfia rhizophila CBS 207.26</name>
    <dbReference type="NCBI Taxonomy" id="1314779"/>
    <lineage>
        <taxon>Eukaryota</taxon>
        <taxon>Fungi</taxon>
        <taxon>Dikarya</taxon>
        <taxon>Ascomycota</taxon>
        <taxon>Pezizomycotina</taxon>
        <taxon>Dothideomycetes</taxon>
        <taxon>Dothideomycetes incertae sedis</taxon>
        <taxon>Zopfiaceae</taxon>
        <taxon>Zopfia</taxon>
    </lineage>
</organism>
<protein>
    <submittedName>
        <fullName evidence="2">Uncharacterized protein</fullName>
    </submittedName>
</protein>
<dbReference type="Proteomes" id="UP000800200">
    <property type="component" value="Unassembled WGS sequence"/>
</dbReference>
<dbReference type="EMBL" id="ML994666">
    <property type="protein sequence ID" value="KAF2179521.1"/>
    <property type="molecule type" value="Genomic_DNA"/>
</dbReference>
<dbReference type="PROSITE" id="PS50297">
    <property type="entry name" value="ANK_REP_REGION"/>
    <property type="match status" value="1"/>
</dbReference>
<name>A0A6A6DJ75_9PEZI</name>
<dbReference type="PROSITE" id="PS50088">
    <property type="entry name" value="ANK_REPEAT"/>
    <property type="match status" value="1"/>
</dbReference>
<keyword evidence="1" id="KW-0040">ANK repeat</keyword>
<gene>
    <name evidence="2" type="ORF">K469DRAFT_716313</name>
</gene>
<dbReference type="InterPro" id="IPR002110">
    <property type="entry name" value="Ankyrin_rpt"/>
</dbReference>
<reference evidence="2" key="1">
    <citation type="journal article" date="2020" name="Stud. Mycol.">
        <title>101 Dothideomycetes genomes: a test case for predicting lifestyles and emergence of pathogens.</title>
        <authorList>
            <person name="Haridas S."/>
            <person name="Albert R."/>
            <person name="Binder M."/>
            <person name="Bloem J."/>
            <person name="Labutti K."/>
            <person name="Salamov A."/>
            <person name="Andreopoulos B."/>
            <person name="Baker S."/>
            <person name="Barry K."/>
            <person name="Bills G."/>
            <person name="Bluhm B."/>
            <person name="Cannon C."/>
            <person name="Castanera R."/>
            <person name="Culley D."/>
            <person name="Daum C."/>
            <person name="Ezra D."/>
            <person name="Gonzalez J."/>
            <person name="Henrissat B."/>
            <person name="Kuo A."/>
            <person name="Liang C."/>
            <person name="Lipzen A."/>
            <person name="Lutzoni F."/>
            <person name="Magnuson J."/>
            <person name="Mondo S."/>
            <person name="Nolan M."/>
            <person name="Ohm R."/>
            <person name="Pangilinan J."/>
            <person name="Park H.-J."/>
            <person name="Ramirez L."/>
            <person name="Alfaro M."/>
            <person name="Sun H."/>
            <person name="Tritt A."/>
            <person name="Yoshinaga Y."/>
            <person name="Zwiers L.-H."/>
            <person name="Turgeon B."/>
            <person name="Goodwin S."/>
            <person name="Spatafora J."/>
            <person name="Crous P."/>
            <person name="Grigoriev I."/>
        </authorList>
    </citation>
    <scope>NUCLEOTIDE SEQUENCE</scope>
    <source>
        <strain evidence="2">CBS 207.26</strain>
    </source>
</reference>
<feature type="repeat" description="ANK" evidence="1">
    <location>
        <begin position="3"/>
        <end position="35"/>
    </location>
</feature>